<evidence type="ECO:0000313" key="1">
    <source>
        <dbReference type="EMBL" id="MFC5481075.1"/>
    </source>
</evidence>
<evidence type="ECO:0000313" key="2">
    <source>
        <dbReference type="Proteomes" id="UP001596101"/>
    </source>
</evidence>
<dbReference type="RefSeq" id="WP_379761178.1">
    <property type="nucleotide sequence ID" value="NZ_JBHSMR010000014.1"/>
</dbReference>
<dbReference type="Proteomes" id="UP001596101">
    <property type="component" value="Unassembled WGS sequence"/>
</dbReference>
<keyword evidence="2" id="KW-1185">Reference proteome</keyword>
<evidence type="ECO:0008006" key="3">
    <source>
        <dbReference type="Google" id="ProtNLM"/>
    </source>
</evidence>
<protein>
    <recommendedName>
        <fullName evidence="3">Fis family transcriptional regulator</fullName>
    </recommendedName>
</protein>
<proteinExistence type="predicted"/>
<name>A0ABW0MTR1_9BURK</name>
<sequence>MAWIVQLFIARRRKNQHELAGRAAEVVAHVLSDIGIDRFLNGTMLIDHRLRVRFVSCGVDIGSVHAAVRTDTLAEARVLRSGDGSLALAAQALQQQVVRLVEELMAAFLSQSATLRGLPARRYRIAERKAAASK</sequence>
<comment type="caution">
    <text evidence="1">The sequence shown here is derived from an EMBL/GenBank/DDBJ whole genome shotgun (WGS) entry which is preliminary data.</text>
</comment>
<dbReference type="EMBL" id="JBHSMR010000014">
    <property type="protein sequence ID" value="MFC5481075.1"/>
    <property type="molecule type" value="Genomic_DNA"/>
</dbReference>
<organism evidence="1 2">
    <name type="scientific">Massilia suwonensis</name>
    <dbReference type="NCBI Taxonomy" id="648895"/>
    <lineage>
        <taxon>Bacteria</taxon>
        <taxon>Pseudomonadati</taxon>
        <taxon>Pseudomonadota</taxon>
        <taxon>Betaproteobacteria</taxon>
        <taxon>Burkholderiales</taxon>
        <taxon>Oxalobacteraceae</taxon>
        <taxon>Telluria group</taxon>
        <taxon>Massilia</taxon>
    </lineage>
</organism>
<gene>
    <name evidence="1" type="ORF">ACFPQ5_22995</name>
</gene>
<accession>A0ABW0MTR1</accession>
<reference evidence="2" key="1">
    <citation type="journal article" date="2019" name="Int. J. Syst. Evol. Microbiol.">
        <title>The Global Catalogue of Microorganisms (GCM) 10K type strain sequencing project: providing services to taxonomists for standard genome sequencing and annotation.</title>
        <authorList>
            <consortium name="The Broad Institute Genomics Platform"/>
            <consortium name="The Broad Institute Genome Sequencing Center for Infectious Disease"/>
            <person name="Wu L."/>
            <person name="Ma J."/>
        </authorList>
    </citation>
    <scope>NUCLEOTIDE SEQUENCE [LARGE SCALE GENOMIC DNA]</scope>
    <source>
        <strain evidence="2">CCUG 43111</strain>
    </source>
</reference>